<dbReference type="SUPFAM" id="SSF54106">
    <property type="entry name" value="LysM domain"/>
    <property type="match status" value="1"/>
</dbReference>
<keyword evidence="2" id="KW-0378">Hydrolase</keyword>
<dbReference type="STRING" id="1137993.SAMN05660209_00184"/>
<name>A0A1H3ATN4_9ACTN</name>
<dbReference type="SUPFAM" id="SSF53955">
    <property type="entry name" value="Lysozyme-like"/>
    <property type="match status" value="1"/>
</dbReference>
<dbReference type="RefSeq" id="WP_280140473.1">
    <property type="nucleotide sequence ID" value="NZ_FNOT01000001.1"/>
</dbReference>
<dbReference type="InterPro" id="IPR023346">
    <property type="entry name" value="Lysozyme-like_dom_sf"/>
</dbReference>
<feature type="compositionally biased region" description="Low complexity" evidence="3">
    <location>
        <begin position="126"/>
        <end position="152"/>
    </location>
</feature>
<dbReference type="CDD" id="cd13925">
    <property type="entry name" value="RPF"/>
    <property type="match status" value="1"/>
</dbReference>
<evidence type="ECO:0000256" key="3">
    <source>
        <dbReference type="SAM" id="MobiDB-lite"/>
    </source>
</evidence>
<evidence type="ECO:0000256" key="2">
    <source>
        <dbReference type="ARBA" id="ARBA00022801"/>
    </source>
</evidence>
<comment type="similarity">
    <text evidence="1">Belongs to the transglycosylase family. Rpf subfamily.</text>
</comment>
<feature type="chain" id="PRO_5011450532" evidence="4">
    <location>
        <begin position="40"/>
        <end position="372"/>
    </location>
</feature>
<dbReference type="InterPro" id="IPR036779">
    <property type="entry name" value="LysM_dom_sf"/>
</dbReference>
<dbReference type="InterPro" id="IPR018392">
    <property type="entry name" value="LysM"/>
</dbReference>
<gene>
    <name evidence="6" type="ORF">SAMN05660209_00184</name>
</gene>
<dbReference type="Pfam" id="PF01476">
    <property type="entry name" value="LysM"/>
    <property type="match status" value="1"/>
</dbReference>
<dbReference type="Gene3D" id="1.10.530.10">
    <property type="match status" value="1"/>
</dbReference>
<dbReference type="PANTHER" id="PTHR34700">
    <property type="entry name" value="POTASSIUM BINDING PROTEIN KBP"/>
    <property type="match status" value="1"/>
</dbReference>
<dbReference type="EMBL" id="FNOT01000001">
    <property type="protein sequence ID" value="SDX33090.1"/>
    <property type="molecule type" value="Genomic_DNA"/>
</dbReference>
<dbReference type="Pfam" id="PF06737">
    <property type="entry name" value="Transglycosylas"/>
    <property type="match status" value="1"/>
</dbReference>
<proteinExistence type="inferred from homology"/>
<dbReference type="Gene3D" id="3.10.350.10">
    <property type="entry name" value="LysM domain"/>
    <property type="match status" value="1"/>
</dbReference>
<dbReference type="GO" id="GO:0016787">
    <property type="term" value="F:hydrolase activity"/>
    <property type="evidence" value="ECO:0007669"/>
    <property type="project" value="UniProtKB-KW"/>
</dbReference>
<protein>
    <submittedName>
        <fullName evidence="6">LysM repeat-containing protein</fullName>
    </submittedName>
</protein>
<reference evidence="7" key="1">
    <citation type="submission" date="2016-10" db="EMBL/GenBank/DDBJ databases">
        <authorList>
            <person name="Varghese N."/>
            <person name="Submissions S."/>
        </authorList>
    </citation>
    <scope>NUCLEOTIDE SEQUENCE [LARGE SCALE GENOMIC DNA]</scope>
    <source>
        <strain evidence="7">DSM 45422</strain>
    </source>
</reference>
<dbReference type="AlphaFoldDB" id="A0A1H3ATN4"/>
<accession>A0A1H3ATN4</accession>
<dbReference type="Pfam" id="PF26571">
    <property type="entry name" value="VldE"/>
    <property type="match status" value="1"/>
</dbReference>
<dbReference type="SMART" id="SM00257">
    <property type="entry name" value="LysM"/>
    <property type="match status" value="1"/>
</dbReference>
<dbReference type="Proteomes" id="UP000198921">
    <property type="component" value="Unassembled WGS sequence"/>
</dbReference>
<feature type="domain" description="LysM" evidence="5">
    <location>
        <begin position="166"/>
        <end position="213"/>
    </location>
</feature>
<sequence length="372" mass="37283">MAKHRAPRYVRTKKVIARAPVAAGATVVGFGVLSSPAQAATTHDWTGVAECESGGDWSINTGNGYYGGLQFSQSTWAAYGGTALAPRADLATPAQQVEIAEKVLTGQGVGAWPTCGKHLTDGTTAAAAEAPGAAPAAEAPGAAPSAAPATSPDDGGTSGRHAAWTDRYTVERGDTIARIAADHGQGWRDLYQRNADAIGTDPDRIYPGQVLRTAGAAPADAAPAAPAAGSVGNAVAAAPVAAAAAAPAAPAATASISNSAGAVAPQVQAAADRVVSAVPGADSITIGGTRASAADPNGHPSGLALDYMVGSDAALGDAIVEYHIAHWDELGVDYIIWQQRILNAPDGVWKAMADRGSATANHMDHPHVNYVG</sequence>
<dbReference type="InterPro" id="IPR010618">
    <property type="entry name" value="RPF"/>
</dbReference>
<dbReference type="PROSITE" id="PS51782">
    <property type="entry name" value="LYSM"/>
    <property type="match status" value="1"/>
</dbReference>
<evidence type="ECO:0000256" key="1">
    <source>
        <dbReference type="ARBA" id="ARBA00010830"/>
    </source>
</evidence>
<evidence type="ECO:0000256" key="4">
    <source>
        <dbReference type="SAM" id="SignalP"/>
    </source>
</evidence>
<dbReference type="CDD" id="cd00118">
    <property type="entry name" value="LysM"/>
    <property type="match status" value="1"/>
</dbReference>
<evidence type="ECO:0000313" key="7">
    <source>
        <dbReference type="Proteomes" id="UP000198921"/>
    </source>
</evidence>
<evidence type="ECO:0000313" key="6">
    <source>
        <dbReference type="EMBL" id="SDX33090.1"/>
    </source>
</evidence>
<dbReference type="PANTHER" id="PTHR34700:SF4">
    <property type="entry name" value="PHAGE-LIKE ELEMENT PBSX PROTEIN XKDP"/>
    <property type="match status" value="1"/>
</dbReference>
<keyword evidence="7" id="KW-1185">Reference proteome</keyword>
<keyword evidence="4" id="KW-0732">Signal</keyword>
<feature type="signal peptide" evidence="4">
    <location>
        <begin position="1"/>
        <end position="39"/>
    </location>
</feature>
<dbReference type="InterPro" id="IPR052196">
    <property type="entry name" value="Bact_Kbp"/>
</dbReference>
<feature type="region of interest" description="Disordered" evidence="3">
    <location>
        <begin position="126"/>
        <end position="165"/>
    </location>
</feature>
<dbReference type="InterPro" id="IPR058593">
    <property type="entry name" value="ARB_07466-like_C"/>
</dbReference>
<evidence type="ECO:0000259" key="5">
    <source>
        <dbReference type="PROSITE" id="PS51782"/>
    </source>
</evidence>
<organism evidence="6 7">
    <name type="scientific">Geodermatophilus africanus</name>
    <dbReference type="NCBI Taxonomy" id="1137993"/>
    <lineage>
        <taxon>Bacteria</taxon>
        <taxon>Bacillati</taxon>
        <taxon>Actinomycetota</taxon>
        <taxon>Actinomycetes</taxon>
        <taxon>Geodermatophilales</taxon>
        <taxon>Geodermatophilaceae</taxon>
        <taxon>Geodermatophilus</taxon>
    </lineage>
</organism>